<dbReference type="EMBL" id="WISB01000123">
    <property type="protein sequence ID" value="MQW71674.1"/>
    <property type="molecule type" value="Genomic_DNA"/>
</dbReference>
<keyword evidence="7 8" id="KW-0472">Membrane</keyword>
<organism evidence="9">
    <name type="scientific">Sinorhizobium medicae</name>
    <dbReference type="NCBI Taxonomy" id="110321"/>
    <lineage>
        <taxon>Bacteria</taxon>
        <taxon>Pseudomonadati</taxon>
        <taxon>Pseudomonadota</taxon>
        <taxon>Alphaproteobacteria</taxon>
        <taxon>Hyphomicrobiales</taxon>
        <taxon>Rhizobiaceae</taxon>
        <taxon>Sinorhizobium/Ensifer group</taxon>
        <taxon>Sinorhizobium</taxon>
    </lineage>
</organism>
<evidence type="ECO:0000256" key="6">
    <source>
        <dbReference type="ARBA" id="ARBA00022989"/>
    </source>
</evidence>
<dbReference type="PANTHER" id="PTHR32196">
    <property type="entry name" value="ABC TRANSPORTER PERMEASE PROTEIN YPHD-RELATED-RELATED"/>
    <property type="match status" value="1"/>
</dbReference>
<evidence type="ECO:0000256" key="4">
    <source>
        <dbReference type="ARBA" id="ARBA00022519"/>
    </source>
</evidence>
<feature type="transmembrane region" description="Helical" evidence="8">
    <location>
        <begin position="46"/>
        <end position="64"/>
    </location>
</feature>
<comment type="caution">
    <text evidence="9">The sequence shown here is derived from an EMBL/GenBank/DDBJ whole genome shotgun (WGS) entry which is preliminary data.</text>
</comment>
<dbReference type="InterPro" id="IPR001851">
    <property type="entry name" value="ABC_transp_permease"/>
</dbReference>
<evidence type="ECO:0000256" key="8">
    <source>
        <dbReference type="SAM" id="Phobius"/>
    </source>
</evidence>
<evidence type="ECO:0000256" key="1">
    <source>
        <dbReference type="ARBA" id="ARBA00004651"/>
    </source>
</evidence>
<keyword evidence="6 8" id="KW-1133">Transmembrane helix</keyword>
<evidence type="ECO:0000256" key="2">
    <source>
        <dbReference type="ARBA" id="ARBA00022448"/>
    </source>
</evidence>
<proteinExistence type="predicted"/>
<name>A0A6G1WPL8_9HYPH</name>
<comment type="subcellular location">
    <subcellularLocation>
        <location evidence="1">Cell membrane</location>
        <topology evidence="1">Multi-pass membrane protein</topology>
    </subcellularLocation>
</comment>
<dbReference type="GO" id="GO:0022857">
    <property type="term" value="F:transmembrane transporter activity"/>
    <property type="evidence" value="ECO:0007669"/>
    <property type="project" value="InterPro"/>
</dbReference>
<keyword evidence="4" id="KW-0997">Cell inner membrane</keyword>
<keyword evidence="5 8" id="KW-0812">Transmembrane</keyword>
<evidence type="ECO:0000256" key="3">
    <source>
        <dbReference type="ARBA" id="ARBA00022475"/>
    </source>
</evidence>
<dbReference type="Pfam" id="PF02653">
    <property type="entry name" value="BPD_transp_2"/>
    <property type="match status" value="1"/>
</dbReference>
<reference evidence="9" key="1">
    <citation type="journal article" date="2013" name="Genome Biol.">
        <title>Comparative genomics of the core and accessory genomes of 48 Sinorhizobium strains comprising five genospecies.</title>
        <authorList>
            <person name="Sugawara M."/>
            <person name="Epstein B."/>
            <person name="Badgley B.D."/>
            <person name="Unno T."/>
            <person name="Xu L."/>
            <person name="Reese J."/>
            <person name="Gyaneshwar P."/>
            <person name="Denny R."/>
            <person name="Mudge J."/>
            <person name="Bharti A.K."/>
            <person name="Farmer A.D."/>
            <person name="May G.D."/>
            <person name="Woodward J.E."/>
            <person name="Medigue C."/>
            <person name="Vallenet D."/>
            <person name="Lajus A."/>
            <person name="Rouy Z."/>
            <person name="Martinez-Vaz B."/>
            <person name="Tiffin P."/>
            <person name="Young N.D."/>
            <person name="Sadowsky M.J."/>
        </authorList>
    </citation>
    <scope>NUCLEOTIDE SEQUENCE</scope>
    <source>
        <strain evidence="9">M1</strain>
    </source>
</reference>
<gene>
    <name evidence="9" type="ORF">GHJ91_21595</name>
</gene>
<dbReference type="PANTHER" id="PTHR32196:SF21">
    <property type="entry name" value="ABC TRANSPORTER PERMEASE PROTEIN YPHD-RELATED"/>
    <property type="match status" value="1"/>
</dbReference>
<evidence type="ECO:0000313" key="9">
    <source>
        <dbReference type="EMBL" id="MQW71674.1"/>
    </source>
</evidence>
<feature type="transmembrane region" description="Helical" evidence="8">
    <location>
        <begin position="280"/>
        <end position="303"/>
    </location>
</feature>
<keyword evidence="3" id="KW-1003">Cell membrane</keyword>
<feature type="transmembrane region" description="Helical" evidence="8">
    <location>
        <begin position="177"/>
        <end position="196"/>
    </location>
</feature>
<keyword evidence="2" id="KW-0813">Transport</keyword>
<protein>
    <submittedName>
        <fullName evidence="9">ABC transporter permease</fullName>
    </submittedName>
</protein>
<sequence length="331" mass="33780">MTLMQKKTGLAPLLIRYNIFLMLALLVVASTLLSDVFLTPQNLWNVLRQLVPLALVSIGMLLVILTGGIDLSVGAVAAIGAMVIAMLLPHLPAQAALGLALGVVAAVAAGALLGAVTGALVALFRMAPFIASLAMMTVARGIAFMMSNGQPVRFPRDTGAADLMRAFGSGTIPGLGMPWPVLTALIVVVLFVIVMAQTKFGRLVTATGSNEVAVRLAGIPVARYKFLVYAIAGGLSALAGVVATSRTAVGTANSGFGLELDAIAACVIGGALLSGGKGSVVNTMIGVLILGLIGNIMNLLSVAAYPQQIIKGVIIVCAVLLQNVSGEVKRT</sequence>
<accession>A0A6G1WPL8</accession>
<feature type="transmembrane region" description="Helical" evidence="8">
    <location>
        <begin position="97"/>
        <end position="122"/>
    </location>
</feature>
<evidence type="ECO:0000256" key="7">
    <source>
        <dbReference type="ARBA" id="ARBA00023136"/>
    </source>
</evidence>
<dbReference type="GO" id="GO:0005886">
    <property type="term" value="C:plasma membrane"/>
    <property type="evidence" value="ECO:0007669"/>
    <property type="project" value="UniProtKB-SubCell"/>
</dbReference>
<dbReference type="AlphaFoldDB" id="A0A6G1WPL8"/>
<feature type="transmembrane region" description="Helical" evidence="8">
    <location>
        <begin position="129"/>
        <end position="147"/>
    </location>
</feature>
<feature type="transmembrane region" description="Helical" evidence="8">
    <location>
        <begin position="71"/>
        <end position="91"/>
    </location>
</feature>
<evidence type="ECO:0000256" key="5">
    <source>
        <dbReference type="ARBA" id="ARBA00022692"/>
    </source>
</evidence>
<dbReference type="CDD" id="cd06579">
    <property type="entry name" value="TM_PBP1_transp_AraH_like"/>
    <property type="match status" value="1"/>
</dbReference>
<feature type="transmembrane region" description="Helical" evidence="8">
    <location>
        <begin position="226"/>
        <end position="244"/>
    </location>
</feature>
<feature type="transmembrane region" description="Helical" evidence="8">
    <location>
        <begin position="14"/>
        <end position="34"/>
    </location>
</feature>